<comment type="caution">
    <text evidence="2">The sequence shown here is derived from an EMBL/GenBank/DDBJ whole genome shotgun (WGS) entry which is preliminary data.</text>
</comment>
<feature type="compositionally biased region" description="Basic and acidic residues" evidence="1">
    <location>
        <begin position="171"/>
        <end position="195"/>
    </location>
</feature>
<proteinExistence type="predicted"/>
<dbReference type="InterPro" id="IPR018822">
    <property type="entry name" value="UPF0646"/>
</dbReference>
<accession>A0A9P7QST6</accession>
<feature type="region of interest" description="Disordered" evidence="1">
    <location>
        <begin position="521"/>
        <end position="545"/>
    </location>
</feature>
<feature type="compositionally biased region" description="Acidic residues" evidence="1">
    <location>
        <begin position="149"/>
        <end position="164"/>
    </location>
</feature>
<sequence>MTMAEIEMDVDIAPLYRTAAQPDDDFIDYDTDAENALDHEDQPEFIPDVSLYEKENTNSGQLGHDDVAYLEKEEEDPSQTVDTQNESVAVESFSPGHESSHEIDYDVEDESTMQTVKIPSETLTLAAGEQDLGDTSRAEDTLAIEEAIEEAEGQNEDQTEDQVEDQAGGQTEDHGEDHGEKQVEDHEVQVEHHEVQVGNHEVQVEDYEVQIENHEVHVEEHEVQVEDEVENQEISWETEHDEPEPKLESSIKESQSTTAAHSYKDQKYDDQHDKAHADLGEESGYAKTQALDEGVDEDVGEDLDKSEAVEAGENRGEGSDTDSHQYPAITVQYKGDEFPCFSANSDGFFSHLSLLDESIQTVLESFREELANELLAEDELVFQIDELGLEFSESRSPDLLTNITLRQVTEIFDVLVKNQDPDDTRPLYTYLFTRPSTSKRFDFLMESAAEGKGLDEVIHLFQPPMAHAHVADTGDDSLAEDIEMQFEEFDSAEDDEPMETIHDIDMLYSEAQLNGLKTGDDEVSHQGELISGSSPTGAGEGHQSAEDEIVVSGALAAEDDVGNGEEVVQVEEEATFAAHSTPAAHDASDATVGSEQSEEAAAAAAVELEQGEADEMLGIDFDDEPLGLTATNGAGAGRDEVEHPVTQYTQDTQHTQHTNDDENMGAQVNGASTTITSFKDDADIQYAPTESNTVSGDADELMANDEADEDAEGEIDWRDDEPETLLDDVDEYASSNTAKRARSEVENDAGDDQNAKRRRS</sequence>
<organism evidence="2 3">
    <name type="scientific">Claviceps aff. purpurea</name>
    <dbReference type="NCBI Taxonomy" id="1967640"/>
    <lineage>
        <taxon>Eukaryota</taxon>
        <taxon>Fungi</taxon>
        <taxon>Dikarya</taxon>
        <taxon>Ascomycota</taxon>
        <taxon>Pezizomycotina</taxon>
        <taxon>Sordariomycetes</taxon>
        <taxon>Hypocreomycetidae</taxon>
        <taxon>Hypocreales</taxon>
        <taxon>Clavicipitaceae</taxon>
        <taxon>Claviceps</taxon>
    </lineage>
</organism>
<evidence type="ECO:0000256" key="1">
    <source>
        <dbReference type="SAM" id="MobiDB-lite"/>
    </source>
</evidence>
<feature type="region of interest" description="Disordered" evidence="1">
    <location>
        <begin position="689"/>
        <end position="760"/>
    </location>
</feature>
<keyword evidence="3" id="KW-1185">Reference proteome</keyword>
<name>A0A9P7QST6_9HYPO</name>
<evidence type="ECO:0000313" key="2">
    <source>
        <dbReference type="EMBL" id="KAG6302743.1"/>
    </source>
</evidence>
<gene>
    <name evidence="2" type="ORF">E4U09_002118</name>
</gene>
<dbReference type="AlphaFoldDB" id="A0A9P7QST6"/>
<feature type="compositionally biased region" description="Acidic residues" evidence="1">
    <location>
        <begin position="697"/>
        <end position="731"/>
    </location>
</feature>
<protein>
    <submittedName>
        <fullName evidence="2">Uncharacterized protein</fullName>
    </submittedName>
</protein>
<reference evidence="2 3" key="1">
    <citation type="journal article" date="2020" name="bioRxiv">
        <title>Whole genome comparisons of ergot fungi reveals the divergence and evolution of species within the genus Claviceps are the result of varying mechanisms driving genome evolution and host range expansion.</title>
        <authorList>
            <person name="Wyka S.A."/>
            <person name="Mondo S.J."/>
            <person name="Liu M."/>
            <person name="Dettman J."/>
            <person name="Nalam V."/>
            <person name="Broders K.D."/>
        </authorList>
    </citation>
    <scope>NUCLEOTIDE SEQUENCE [LARGE SCALE GENOMIC DNA]</scope>
    <source>
        <strain evidence="2 3">Clav52</strain>
    </source>
</reference>
<feature type="region of interest" description="Disordered" evidence="1">
    <location>
        <begin position="218"/>
        <end position="270"/>
    </location>
</feature>
<feature type="region of interest" description="Disordered" evidence="1">
    <location>
        <begin position="149"/>
        <end position="202"/>
    </location>
</feature>
<feature type="region of interest" description="Disordered" evidence="1">
    <location>
        <begin position="577"/>
        <end position="603"/>
    </location>
</feature>
<dbReference type="EMBL" id="SRRH01000019">
    <property type="protein sequence ID" value="KAG6302743.1"/>
    <property type="molecule type" value="Genomic_DNA"/>
</dbReference>
<evidence type="ECO:0000313" key="3">
    <source>
        <dbReference type="Proteomes" id="UP000707071"/>
    </source>
</evidence>
<dbReference type="Proteomes" id="UP000707071">
    <property type="component" value="Unassembled WGS sequence"/>
</dbReference>
<feature type="compositionally biased region" description="Low complexity" evidence="1">
    <location>
        <begin position="592"/>
        <end position="603"/>
    </location>
</feature>
<dbReference type="Pfam" id="PF10336">
    <property type="entry name" value="DUF2420"/>
    <property type="match status" value="1"/>
</dbReference>